<evidence type="ECO:0000313" key="1">
    <source>
        <dbReference type="EMBL" id="KAJ7363041.1"/>
    </source>
</evidence>
<keyword evidence="2" id="KW-1185">Reference proteome</keyword>
<reference evidence="1" key="1">
    <citation type="submission" date="2023-03" db="EMBL/GenBank/DDBJ databases">
        <title>Massive genome expansion in bonnet fungi (Mycena s.s.) driven by repeated elements and novel gene families across ecological guilds.</title>
        <authorList>
            <consortium name="Lawrence Berkeley National Laboratory"/>
            <person name="Harder C.B."/>
            <person name="Miyauchi S."/>
            <person name="Viragh M."/>
            <person name="Kuo A."/>
            <person name="Thoen E."/>
            <person name="Andreopoulos B."/>
            <person name="Lu D."/>
            <person name="Skrede I."/>
            <person name="Drula E."/>
            <person name="Henrissat B."/>
            <person name="Morin E."/>
            <person name="Kohler A."/>
            <person name="Barry K."/>
            <person name="LaButti K."/>
            <person name="Morin E."/>
            <person name="Salamov A."/>
            <person name="Lipzen A."/>
            <person name="Mereny Z."/>
            <person name="Hegedus B."/>
            <person name="Baldrian P."/>
            <person name="Stursova M."/>
            <person name="Weitz H."/>
            <person name="Taylor A."/>
            <person name="Grigoriev I.V."/>
            <person name="Nagy L.G."/>
            <person name="Martin F."/>
            <person name="Kauserud H."/>
        </authorList>
    </citation>
    <scope>NUCLEOTIDE SEQUENCE</scope>
    <source>
        <strain evidence="1">CBHHK002</strain>
    </source>
</reference>
<name>A0AAD7F0Y2_9AGAR</name>
<dbReference type="AlphaFoldDB" id="A0AAD7F0Y2"/>
<sequence length="81" mass="9052">MCEFDTCERDMAILRAHAPFVSPPPVRLSLLSAWPERRVRHALRLPALPTARAGLLQLHDAEHDAVSEYETITPVLDGPRA</sequence>
<dbReference type="EMBL" id="JARIHO010000004">
    <property type="protein sequence ID" value="KAJ7363041.1"/>
    <property type="molecule type" value="Genomic_DNA"/>
</dbReference>
<organism evidence="1 2">
    <name type="scientific">Mycena albidolilacea</name>
    <dbReference type="NCBI Taxonomy" id="1033008"/>
    <lineage>
        <taxon>Eukaryota</taxon>
        <taxon>Fungi</taxon>
        <taxon>Dikarya</taxon>
        <taxon>Basidiomycota</taxon>
        <taxon>Agaricomycotina</taxon>
        <taxon>Agaricomycetes</taxon>
        <taxon>Agaricomycetidae</taxon>
        <taxon>Agaricales</taxon>
        <taxon>Marasmiineae</taxon>
        <taxon>Mycenaceae</taxon>
        <taxon>Mycena</taxon>
    </lineage>
</organism>
<comment type="caution">
    <text evidence="1">The sequence shown here is derived from an EMBL/GenBank/DDBJ whole genome shotgun (WGS) entry which is preliminary data.</text>
</comment>
<gene>
    <name evidence="1" type="ORF">DFH08DRAFT_951246</name>
</gene>
<accession>A0AAD7F0Y2</accession>
<protein>
    <submittedName>
        <fullName evidence="1">Uncharacterized protein</fullName>
    </submittedName>
</protein>
<evidence type="ECO:0000313" key="2">
    <source>
        <dbReference type="Proteomes" id="UP001218218"/>
    </source>
</evidence>
<proteinExistence type="predicted"/>
<dbReference type="Proteomes" id="UP001218218">
    <property type="component" value="Unassembled WGS sequence"/>
</dbReference>